<evidence type="ECO:0000313" key="2">
    <source>
        <dbReference type="Proteomes" id="UP000526501"/>
    </source>
</evidence>
<sequence length="163" mass="18899">MILGQLIQTGRRFCECRSADFVPSSDERVIVLFYTIHDRLEAHSFETNTPTLISEIQEKLLESQAVAYILIHRRMRDSQPELPFPFGREPMDRIVLTAATEDRFETESYYLERREKVGAFKLLPTSTRDIKAVPHLSNLFPLPEEPSDDCEYLLFPDSLEMSS</sequence>
<reference evidence="1 2" key="1">
    <citation type="submission" date="2020-07" db="EMBL/GenBank/DDBJ databases">
        <authorList>
            <person name="Feng X."/>
        </authorList>
    </citation>
    <scope>NUCLEOTIDE SEQUENCE [LARGE SCALE GENOMIC DNA]</scope>
    <source>
        <strain evidence="1 2">JCM23202</strain>
    </source>
</reference>
<comment type="caution">
    <text evidence="1">The sequence shown here is derived from an EMBL/GenBank/DDBJ whole genome shotgun (WGS) entry which is preliminary data.</text>
</comment>
<evidence type="ECO:0000313" key="1">
    <source>
        <dbReference type="EMBL" id="MBC2604684.1"/>
    </source>
</evidence>
<name>A0A7X1E6W0_9BACT</name>
<dbReference type="AlphaFoldDB" id="A0A7X1E6W0"/>
<accession>A0A7X1E6W0</accession>
<protein>
    <submittedName>
        <fullName evidence="1">Uncharacterized protein</fullName>
    </submittedName>
</protein>
<dbReference type="Proteomes" id="UP000526501">
    <property type="component" value="Unassembled WGS sequence"/>
</dbReference>
<proteinExistence type="predicted"/>
<gene>
    <name evidence="1" type="ORF">H5P27_01305</name>
</gene>
<keyword evidence="2" id="KW-1185">Reference proteome</keyword>
<dbReference type="RefSeq" id="WP_185658575.1">
    <property type="nucleotide sequence ID" value="NZ_CAWPOO010000001.1"/>
</dbReference>
<organism evidence="1 2">
    <name type="scientific">Pelagicoccus albus</name>
    <dbReference type="NCBI Taxonomy" id="415222"/>
    <lineage>
        <taxon>Bacteria</taxon>
        <taxon>Pseudomonadati</taxon>
        <taxon>Verrucomicrobiota</taxon>
        <taxon>Opitutia</taxon>
        <taxon>Puniceicoccales</taxon>
        <taxon>Pelagicoccaceae</taxon>
        <taxon>Pelagicoccus</taxon>
    </lineage>
</organism>
<dbReference type="EMBL" id="JACHVC010000001">
    <property type="protein sequence ID" value="MBC2604684.1"/>
    <property type="molecule type" value="Genomic_DNA"/>
</dbReference>